<reference evidence="2" key="1">
    <citation type="submission" date="2021-11" db="EMBL/GenBank/DDBJ databases">
        <title>Description of a new species Pelosinus isolated from the bottom sediments of Lake Baikal.</title>
        <authorList>
            <person name="Zakharyuk A."/>
        </authorList>
    </citation>
    <scope>NUCLEOTIDE SEQUENCE</scope>
    <source>
        <strain evidence="2">Bkl1</strain>
    </source>
</reference>
<dbReference type="SUPFAM" id="SSF55729">
    <property type="entry name" value="Acyl-CoA N-acyltransferases (Nat)"/>
    <property type="match status" value="1"/>
</dbReference>
<dbReference type="Proteomes" id="UP001165492">
    <property type="component" value="Unassembled WGS sequence"/>
</dbReference>
<sequence length="233" mass="26935">MIIIIDVADNDHSKEYEIKFLNETHLDPILCLQDTVIRSLSDSAIYYGEPIEFFRKQLMIKDGSMGIFKKEQVVGFHMASFPSFNEAQLGVDIGLNQEELSQFVQLGPVVIHPDHRKKGLLTRVANMHLKTLEEMGYKHVCLTISPNNYPTIRTTLAQGFVIKQIKKKFNNLLRYIFHLDFRNRFKQPKYSVRIPNTDIESQKFIFSLGFYGYNVLKNDNGFDIVFGHDAIKA</sequence>
<gene>
    <name evidence="2" type="ORF">LMF89_02605</name>
</gene>
<dbReference type="PROSITE" id="PS51186">
    <property type="entry name" value="GNAT"/>
    <property type="match status" value="1"/>
</dbReference>
<organism evidence="2 3">
    <name type="scientific">Pelosinus baikalensis</name>
    <dbReference type="NCBI Taxonomy" id="2892015"/>
    <lineage>
        <taxon>Bacteria</taxon>
        <taxon>Bacillati</taxon>
        <taxon>Bacillota</taxon>
        <taxon>Negativicutes</taxon>
        <taxon>Selenomonadales</taxon>
        <taxon>Sporomusaceae</taxon>
        <taxon>Pelosinus</taxon>
    </lineage>
</organism>
<dbReference type="EMBL" id="JAJHJB010000002">
    <property type="protein sequence ID" value="MCC5464255.1"/>
    <property type="molecule type" value="Genomic_DNA"/>
</dbReference>
<proteinExistence type="predicted"/>
<dbReference type="Pfam" id="PF00583">
    <property type="entry name" value="Acetyltransf_1"/>
    <property type="match status" value="1"/>
</dbReference>
<comment type="caution">
    <text evidence="2">The sequence shown here is derived from an EMBL/GenBank/DDBJ whole genome shotgun (WGS) entry which is preliminary data.</text>
</comment>
<dbReference type="RefSeq" id="WP_229533759.1">
    <property type="nucleotide sequence ID" value="NZ_JAJHJB010000002.1"/>
</dbReference>
<evidence type="ECO:0000313" key="3">
    <source>
        <dbReference type="Proteomes" id="UP001165492"/>
    </source>
</evidence>
<feature type="domain" description="N-acetyltransferase" evidence="1">
    <location>
        <begin position="16"/>
        <end position="180"/>
    </location>
</feature>
<evidence type="ECO:0000259" key="1">
    <source>
        <dbReference type="PROSITE" id="PS51186"/>
    </source>
</evidence>
<evidence type="ECO:0000313" key="2">
    <source>
        <dbReference type="EMBL" id="MCC5464255.1"/>
    </source>
</evidence>
<accession>A0ABS8HM53</accession>
<dbReference type="InterPro" id="IPR016181">
    <property type="entry name" value="Acyl_CoA_acyltransferase"/>
</dbReference>
<dbReference type="CDD" id="cd04301">
    <property type="entry name" value="NAT_SF"/>
    <property type="match status" value="1"/>
</dbReference>
<dbReference type="Gene3D" id="3.40.630.30">
    <property type="match status" value="1"/>
</dbReference>
<keyword evidence="3" id="KW-1185">Reference proteome</keyword>
<protein>
    <submittedName>
        <fullName evidence="2">GNAT family N-acetyltransferase</fullName>
    </submittedName>
</protein>
<name>A0ABS8HM53_9FIRM</name>
<dbReference type="InterPro" id="IPR000182">
    <property type="entry name" value="GNAT_dom"/>
</dbReference>